<evidence type="ECO:0000256" key="1">
    <source>
        <dbReference type="ARBA" id="ARBA00008520"/>
    </source>
</evidence>
<name>A0A938BNA8_9BACT</name>
<dbReference type="PANTHER" id="PTHR30061">
    <property type="entry name" value="MALTOSE-BINDING PERIPLASMIC PROTEIN"/>
    <property type="match status" value="1"/>
</dbReference>
<dbReference type="AlphaFoldDB" id="A0A938BNA8"/>
<keyword evidence="2" id="KW-0813">Transport</keyword>
<dbReference type="GO" id="GO:1901982">
    <property type="term" value="F:maltose binding"/>
    <property type="evidence" value="ECO:0007669"/>
    <property type="project" value="TreeGrafter"/>
</dbReference>
<dbReference type="Pfam" id="PF01547">
    <property type="entry name" value="SBP_bac_1"/>
    <property type="match status" value="1"/>
</dbReference>
<sequence>MSVVTRVAWSALVAAAIGVGCRAAGDDGKPVLTVWLAADYAGSPVFAAVNERFERDHPGVRVKLLGVPWEDIPTKVKTAIIGGKPPDIAHQHPFALGAQGFAEPLNDLWDRWGQAEAFLPGALEDATWRGTYYGMPLDINCTVLVYSRSAYRSAGLAEPAGGYSFERLQADLGRLTVKGRYGIGLTTGGWHTFAWIRANGGEILEETDKGVRATFTADKTVAALRFLTDLGRKYQFGPTPTTKARDYDDAITLFTVGRVAVAYTG</sequence>
<dbReference type="PROSITE" id="PS51257">
    <property type="entry name" value="PROKAR_LIPOPROTEIN"/>
    <property type="match status" value="1"/>
</dbReference>
<protein>
    <submittedName>
        <fullName evidence="4">Extracellular solute-binding protein</fullName>
    </submittedName>
</protein>
<evidence type="ECO:0000256" key="2">
    <source>
        <dbReference type="ARBA" id="ARBA00022448"/>
    </source>
</evidence>
<feature type="non-terminal residue" evidence="4">
    <location>
        <position position="265"/>
    </location>
</feature>
<dbReference type="GO" id="GO:0042956">
    <property type="term" value="P:maltodextrin transmembrane transport"/>
    <property type="evidence" value="ECO:0007669"/>
    <property type="project" value="TreeGrafter"/>
</dbReference>
<dbReference type="SUPFAM" id="SSF53850">
    <property type="entry name" value="Periplasmic binding protein-like II"/>
    <property type="match status" value="1"/>
</dbReference>
<organism evidence="4 5">
    <name type="scientific">Candidatus Tanganyikabacteria bacterium</name>
    <dbReference type="NCBI Taxonomy" id="2961651"/>
    <lineage>
        <taxon>Bacteria</taxon>
        <taxon>Bacillati</taxon>
        <taxon>Candidatus Sericytochromatia</taxon>
        <taxon>Candidatus Tanganyikabacteria</taxon>
    </lineage>
</organism>
<proteinExistence type="inferred from homology"/>
<dbReference type="PANTHER" id="PTHR30061:SF50">
    <property type="entry name" value="MALTOSE_MALTODEXTRIN-BINDING PERIPLASMIC PROTEIN"/>
    <property type="match status" value="1"/>
</dbReference>
<keyword evidence="3" id="KW-0732">Signal</keyword>
<dbReference type="InterPro" id="IPR006059">
    <property type="entry name" value="SBP"/>
</dbReference>
<dbReference type="EMBL" id="VGJX01000475">
    <property type="protein sequence ID" value="MBM3275178.1"/>
    <property type="molecule type" value="Genomic_DNA"/>
</dbReference>
<evidence type="ECO:0000313" key="4">
    <source>
        <dbReference type="EMBL" id="MBM3275178.1"/>
    </source>
</evidence>
<comment type="similarity">
    <text evidence="1">Belongs to the bacterial solute-binding protein 1 family.</text>
</comment>
<reference evidence="4 5" key="1">
    <citation type="submission" date="2019-03" db="EMBL/GenBank/DDBJ databases">
        <title>Lake Tanganyika Metagenome-Assembled Genomes (MAGs).</title>
        <authorList>
            <person name="Tran P."/>
        </authorList>
    </citation>
    <scope>NUCLEOTIDE SEQUENCE [LARGE SCALE GENOMIC DNA]</scope>
    <source>
        <strain evidence="4">K_DeepCast_65m_m2_236</strain>
    </source>
</reference>
<comment type="caution">
    <text evidence="4">The sequence shown here is derived from an EMBL/GenBank/DDBJ whole genome shotgun (WGS) entry which is preliminary data.</text>
</comment>
<evidence type="ECO:0000313" key="5">
    <source>
        <dbReference type="Proteomes" id="UP000703893"/>
    </source>
</evidence>
<dbReference type="Proteomes" id="UP000703893">
    <property type="component" value="Unassembled WGS sequence"/>
</dbReference>
<evidence type="ECO:0000256" key="3">
    <source>
        <dbReference type="ARBA" id="ARBA00022729"/>
    </source>
</evidence>
<accession>A0A938BNA8</accession>
<dbReference type="GO" id="GO:0055052">
    <property type="term" value="C:ATP-binding cassette (ABC) transporter complex, substrate-binding subunit-containing"/>
    <property type="evidence" value="ECO:0007669"/>
    <property type="project" value="TreeGrafter"/>
</dbReference>
<dbReference type="GO" id="GO:0015768">
    <property type="term" value="P:maltose transport"/>
    <property type="evidence" value="ECO:0007669"/>
    <property type="project" value="TreeGrafter"/>
</dbReference>
<dbReference type="Gene3D" id="3.40.190.10">
    <property type="entry name" value="Periplasmic binding protein-like II"/>
    <property type="match status" value="1"/>
</dbReference>
<gene>
    <name evidence="4" type="ORF">FJZ00_08485</name>
</gene>